<gene>
    <name evidence="2" type="ORF">g.14003</name>
</gene>
<dbReference type="AlphaFoldDB" id="A0A1B6KXL1"/>
<dbReference type="EMBL" id="GEBQ01023790">
    <property type="protein sequence ID" value="JAT16187.1"/>
    <property type="molecule type" value="Transcribed_RNA"/>
</dbReference>
<evidence type="ECO:0000256" key="1">
    <source>
        <dbReference type="SAM" id="MobiDB-lite"/>
    </source>
</evidence>
<protein>
    <submittedName>
        <fullName evidence="2">Uncharacterized protein</fullName>
    </submittedName>
</protein>
<feature type="compositionally biased region" description="Basic and acidic residues" evidence="1">
    <location>
        <begin position="81"/>
        <end position="90"/>
    </location>
</feature>
<feature type="non-terminal residue" evidence="2">
    <location>
        <position position="1"/>
    </location>
</feature>
<evidence type="ECO:0000313" key="2">
    <source>
        <dbReference type="EMBL" id="JAT16187.1"/>
    </source>
</evidence>
<proteinExistence type="predicted"/>
<organism evidence="2">
    <name type="scientific">Graphocephala atropunctata</name>
    <dbReference type="NCBI Taxonomy" id="36148"/>
    <lineage>
        <taxon>Eukaryota</taxon>
        <taxon>Metazoa</taxon>
        <taxon>Ecdysozoa</taxon>
        <taxon>Arthropoda</taxon>
        <taxon>Hexapoda</taxon>
        <taxon>Insecta</taxon>
        <taxon>Pterygota</taxon>
        <taxon>Neoptera</taxon>
        <taxon>Paraneoptera</taxon>
        <taxon>Hemiptera</taxon>
        <taxon>Auchenorrhyncha</taxon>
        <taxon>Membracoidea</taxon>
        <taxon>Cicadellidae</taxon>
        <taxon>Cicadellinae</taxon>
        <taxon>Cicadellini</taxon>
        <taxon>Graphocephala</taxon>
    </lineage>
</organism>
<feature type="region of interest" description="Disordered" evidence="1">
    <location>
        <begin position="75"/>
        <end position="135"/>
    </location>
</feature>
<reference evidence="2" key="1">
    <citation type="submission" date="2015-11" db="EMBL/GenBank/DDBJ databases">
        <title>De novo transcriptome assembly of four potential Pierce s Disease insect vectors from Arizona vineyards.</title>
        <authorList>
            <person name="Tassone E.E."/>
        </authorList>
    </citation>
    <scope>NUCLEOTIDE SEQUENCE</scope>
</reference>
<feature type="compositionally biased region" description="Polar residues" evidence="1">
    <location>
        <begin position="95"/>
        <end position="107"/>
    </location>
</feature>
<accession>A0A1B6KXL1</accession>
<sequence length="236" mass="25768">PQPARRTPASTPLKPNIPFTQTVPGDMSDTVERLLQLLSELQITHSILKRNEDLCTIEITAFKITWSKVEKKVDQTVTSSEGDKEGKPAAEVEENTGNSTNKNNQSEEQAKVGEETKSESKPLVPEENVKSQGENAICEKRISESGDVKESKVREKRGSIENLCDVDKKKQRTTNGSAEVNIGPQRGPVLAASLVVRKSSQGCIVEMTWLRGPGGRNSAQQLLLHLAGDLAKQVSV</sequence>
<feature type="compositionally biased region" description="Basic and acidic residues" evidence="1">
    <location>
        <begin position="108"/>
        <end position="120"/>
    </location>
</feature>
<name>A0A1B6KXL1_9HEMI</name>